<organism evidence="3 4">
    <name type="scientific">Stichopus japonicus</name>
    <name type="common">Sea cucumber</name>
    <dbReference type="NCBI Taxonomy" id="307972"/>
    <lineage>
        <taxon>Eukaryota</taxon>
        <taxon>Metazoa</taxon>
        <taxon>Echinodermata</taxon>
        <taxon>Eleutherozoa</taxon>
        <taxon>Echinozoa</taxon>
        <taxon>Holothuroidea</taxon>
        <taxon>Aspidochirotacea</taxon>
        <taxon>Aspidochirotida</taxon>
        <taxon>Stichopodidae</taxon>
        <taxon>Apostichopus</taxon>
    </lineage>
</organism>
<proteinExistence type="predicted"/>
<name>A0A2G8L2I4_STIJA</name>
<gene>
    <name evidence="3" type="ORF">BSL78_08638</name>
</gene>
<accession>A0A2G8L2I4</accession>
<feature type="domain" description="HYR" evidence="2">
    <location>
        <begin position="155"/>
        <end position="238"/>
    </location>
</feature>
<protein>
    <recommendedName>
        <fullName evidence="2">HYR domain-containing protein</fullName>
    </recommendedName>
</protein>
<dbReference type="OrthoDB" id="9922561at2759"/>
<feature type="domain" description="HYR" evidence="2">
    <location>
        <begin position="69"/>
        <end position="153"/>
    </location>
</feature>
<evidence type="ECO:0000313" key="4">
    <source>
        <dbReference type="Proteomes" id="UP000230750"/>
    </source>
</evidence>
<dbReference type="PROSITE" id="PS50825">
    <property type="entry name" value="HYR"/>
    <property type="match status" value="3"/>
</dbReference>
<keyword evidence="1" id="KW-0677">Repeat</keyword>
<evidence type="ECO:0000259" key="2">
    <source>
        <dbReference type="PROSITE" id="PS50825"/>
    </source>
</evidence>
<sequence length="414" mass="43936">MCPSNQTGEVELGTSAVAVTWEIAPAGSSLGCNPAPGANFSVGTTEVFCVLLLNGNYELCQLFVTVLEVDTTPPTISDCPSDQMVTTDFISFKAVVEWTVPSATDLSGVAFPISQPLVSSGDEFEVGQTSASYSFSDPSGNIAHCNFLITVIAVGPLPSSVIDVCPVDIATTLELGTPNVQVSWREPLPTGVPVAVALMENTHSPGDLFMLGMTNVSYLFQDAQGNSLACKFVVTVVAEDTTPPEISDCPMNRTVTIPFGEQSGEVTWIEPTATDLSGVAVPMQSHSPGNTFTIGLTRVEYIFSDNDGNQALCDFFISVEMAPPNAPPNVTCPFLESKLPIEEVMSMSSCEDRESPAGDLTTMCTYSTSSPSLVVLRCTCTDGDGAETYCEVDIPGEMHLVTVFLDQKILVLQK</sequence>
<dbReference type="AlphaFoldDB" id="A0A2G8L2I4"/>
<dbReference type="PANTHER" id="PTHR24273:SF32">
    <property type="entry name" value="HYALIN"/>
    <property type="match status" value="1"/>
</dbReference>
<evidence type="ECO:0000256" key="1">
    <source>
        <dbReference type="ARBA" id="ARBA00022737"/>
    </source>
</evidence>
<comment type="caution">
    <text evidence="3">The sequence shown here is derived from an EMBL/GenBank/DDBJ whole genome shotgun (WGS) entry which is preliminary data.</text>
</comment>
<dbReference type="Pfam" id="PF02494">
    <property type="entry name" value="HYR"/>
    <property type="match status" value="4"/>
</dbReference>
<keyword evidence="4" id="KW-1185">Reference proteome</keyword>
<dbReference type="Proteomes" id="UP000230750">
    <property type="component" value="Unassembled WGS sequence"/>
</dbReference>
<dbReference type="EMBL" id="MRZV01000248">
    <property type="protein sequence ID" value="PIK54425.1"/>
    <property type="molecule type" value="Genomic_DNA"/>
</dbReference>
<feature type="domain" description="HYR" evidence="2">
    <location>
        <begin position="239"/>
        <end position="321"/>
    </location>
</feature>
<reference evidence="3 4" key="1">
    <citation type="journal article" date="2017" name="PLoS Biol.">
        <title>The sea cucumber genome provides insights into morphological evolution and visceral regeneration.</title>
        <authorList>
            <person name="Zhang X."/>
            <person name="Sun L."/>
            <person name="Yuan J."/>
            <person name="Sun Y."/>
            <person name="Gao Y."/>
            <person name="Zhang L."/>
            <person name="Li S."/>
            <person name="Dai H."/>
            <person name="Hamel J.F."/>
            <person name="Liu C."/>
            <person name="Yu Y."/>
            <person name="Liu S."/>
            <person name="Lin W."/>
            <person name="Guo K."/>
            <person name="Jin S."/>
            <person name="Xu P."/>
            <person name="Storey K.B."/>
            <person name="Huan P."/>
            <person name="Zhang T."/>
            <person name="Zhou Y."/>
            <person name="Zhang J."/>
            <person name="Lin C."/>
            <person name="Li X."/>
            <person name="Xing L."/>
            <person name="Huo D."/>
            <person name="Sun M."/>
            <person name="Wang L."/>
            <person name="Mercier A."/>
            <person name="Li F."/>
            <person name="Yang H."/>
            <person name="Xiang J."/>
        </authorList>
    </citation>
    <scope>NUCLEOTIDE SEQUENCE [LARGE SCALE GENOMIC DNA]</scope>
    <source>
        <strain evidence="3">Shaxun</strain>
        <tissue evidence="3">Muscle</tissue>
    </source>
</reference>
<dbReference type="STRING" id="307972.A0A2G8L2I4"/>
<evidence type="ECO:0000313" key="3">
    <source>
        <dbReference type="EMBL" id="PIK54425.1"/>
    </source>
</evidence>
<dbReference type="InterPro" id="IPR003410">
    <property type="entry name" value="HYR_dom"/>
</dbReference>
<dbReference type="PANTHER" id="PTHR24273">
    <property type="entry name" value="FI04643P-RELATED"/>
    <property type="match status" value="1"/>
</dbReference>